<dbReference type="InterPro" id="IPR003599">
    <property type="entry name" value="Ig_sub"/>
</dbReference>
<keyword evidence="4" id="KW-0808">Transferase</keyword>
<feature type="chain" id="PRO_5043516088" description="receptor protein-tyrosine kinase" evidence="22">
    <location>
        <begin position="26"/>
        <end position="981"/>
    </location>
</feature>
<evidence type="ECO:0000256" key="12">
    <source>
        <dbReference type="ARBA" id="ARBA00023136"/>
    </source>
</evidence>
<dbReference type="SMART" id="SM00219">
    <property type="entry name" value="TyrKc"/>
    <property type="match status" value="1"/>
</dbReference>
<evidence type="ECO:0000256" key="7">
    <source>
        <dbReference type="ARBA" id="ARBA00022737"/>
    </source>
</evidence>
<feature type="domain" description="Protein kinase" evidence="23">
    <location>
        <begin position="494"/>
        <end position="763"/>
    </location>
</feature>
<evidence type="ECO:0000256" key="18">
    <source>
        <dbReference type="ARBA" id="ARBA00051243"/>
    </source>
</evidence>
<keyword evidence="26" id="KW-1185">Reference proteome</keyword>
<evidence type="ECO:0000313" key="26">
    <source>
        <dbReference type="Proteomes" id="UP001159428"/>
    </source>
</evidence>
<evidence type="ECO:0000256" key="20">
    <source>
        <dbReference type="SAM" id="MobiDB-lite"/>
    </source>
</evidence>
<name>A0AAU9WRU5_9CNID</name>
<evidence type="ECO:0000256" key="11">
    <source>
        <dbReference type="ARBA" id="ARBA00022989"/>
    </source>
</evidence>
<evidence type="ECO:0000256" key="14">
    <source>
        <dbReference type="ARBA" id="ARBA00023157"/>
    </source>
</evidence>
<evidence type="ECO:0000256" key="16">
    <source>
        <dbReference type="ARBA" id="ARBA00023180"/>
    </source>
</evidence>
<evidence type="ECO:0000256" key="22">
    <source>
        <dbReference type="SAM" id="SignalP"/>
    </source>
</evidence>
<feature type="compositionally biased region" description="Low complexity" evidence="20">
    <location>
        <begin position="350"/>
        <end position="367"/>
    </location>
</feature>
<keyword evidence="11 21" id="KW-1133">Transmembrane helix</keyword>
<dbReference type="SMART" id="SM00408">
    <property type="entry name" value="IGc2"/>
    <property type="match status" value="3"/>
</dbReference>
<dbReference type="FunFam" id="1.10.510.10:FF:000007">
    <property type="entry name" value="Fibroblast growth factor receptor"/>
    <property type="match status" value="1"/>
</dbReference>
<evidence type="ECO:0000256" key="3">
    <source>
        <dbReference type="ARBA" id="ARBA00022553"/>
    </source>
</evidence>
<dbReference type="InterPro" id="IPR013098">
    <property type="entry name" value="Ig_I-set"/>
</dbReference>
<dbReference type="InterPro" id="IPR000719">
    <property type="entry name" value="Prot_kinase_dom"/>
</dbReference>
<dbReference type="InterPro" id="IPR017441">
    <property type="entry name" value="Protein_kinase_ATP_BS"/>
</dbReference>
<feature type="compositionally biased region" description="Acidic residues" evidence="20">
    <location>
        <begin position="907"/>
        <end position="920"/>
    </location>
</feature>
<keyword evidence="15" id="KW-0675">Receptor</keyword>
<evidence type="ECO:0000256" key="5">
    <source>
        <dbReference type="ARBA" id="ARBA00022692"/>
    </source>
</evidence>
<dbReference type="EC" id="2.7.10.1" evidence="2"/>
<feature type="region of interest" description="Disordered" evidence="20">
    <location>
        <begin position="881"/>
        <end position="981"/>
    </location>
</feature>
<dbReference type="InterPro" id="IPR020635">
    <property type="entry name" value="Tyr_kinase_cat_dom"/>
</dbReference>
<feature type="signal peptide" evidence="22">
    <location>
        <begin position="1"/>
        <end position="25"/>
    </location>
</feature>
<feature type="domain" description="Ig-like" evidence="24">
    <location>
        <begin position="32"/>
        <end position="125"/>
    </location>
</feature>
<dbReference type="PROSITE" id="PS00107">
    <property type="entry name" value="PROTEIN_KINASE_ATP"/>
    <property type="match status" value="1"/>
</dbReference>
<evidence type="ECO:0000256" key="19">
    <source>
        <dbReference type="PROSITE-ProRule" id="PRU10141"/>
    </source>
</evidence>
<dbReference type="InterPro" id="IPR036179">
    <property type="entry name" value="Ig-like_dom_sf"/>
</dbReference>
<dbReference type="SMART" id="SM00409">
    <property type="entry name" value="IG"/>
    <property type="match status" value="3"/>
</dbReference>
<protein>
    <recommendedName>
        <fullName evidence="2">receptor protein-tyrosine kinase</fullName>
        <ecNumber evidence="2">2.7.10.1</ecNumber>
    </recommendedName>
</protein>
<dbReference type="FunFam" id="2.60.40.10:FF:000016">
    <property type="entry name" value="Fibroblast growth factor receptor"/>
    <property type="match status" value="1"/>
</dbReference>
<dbReference type="PROSITE" id="PS50835">
    <property type="entry name" value="IG_LIKE"/>
    <property type="match status" value="3"/>
</dbReference>
<accession>A0AAU9WRU5</accession>
<feature type="compositionally biased region" description="Basic and acidic residues" evidence="20">
    <location>
        <begin position="822"/>
        <end position="840"/>
    </location>
</feature>
<feature type="domain" description="Ig-like" evidence="24">
    <location>
        <begin position="239"/>
        <end position="350"/>
    </location>
</feature>
<dbReference type="InterPro" id="IPR001245">
    <property type="entry name" value="Ser-Thr/Tyr_kinase_cat_dom"/>
</dbReference>
<keyword evidence="10 19" id="KW-0067">ATP-binding</keyword>
<evidence type="ECO:0000259" key="23">
    <source>
        <dbReference type="PROSITE" id="PS50011"/>
    </source>
</evidence>
<evidence type="ECO:0000256" key="21">
    <source>
        <dbReference type="SAM" id="Phobius"/>
    </source>
</evidence>
<evidence type="ECO:0000313" key="25">
    <source>
        <dbReference type="EMBL" id="CAH3123337.1"/>
    </source>
</evidence>
<dbReference type="GO" id="GO:0004714">
    <property type="term" value="F:transmembrane receptor protein tyrosine kinase activity"/>
    <property type="evidence" value="ECO:0007669"/>
    <property type="project" value="UniProtKB-EC"/>
</dbReference>
<evidence type="ECO:0000256" key="10">
    <source>
        <dbReference type="ARBA" id="ARBA00022840"/>
    </source>
</evidence>
<dbReference type="GO" id="GO:0005524">
    <property type="term" value="F:ATP binding"/>
    <property type="evidence" value="ECO:0007669"/>
    <property type="project" value="UniProtKB-UniRule"/>
</dbReference>
<dbReference type="EMBL" id="CALNXJ010000019">
    <property type="protein sequence ID" value="CAH3123337.1"/>
    <property type="molecule type" value="Genomic_DNA"/>
</dbReference>
<dbReference type="PANTHER" id="PTHR24416:SF550">
    <property type="entry name" value="FIBROBLAST GROWTH FACTOR RECEPTOR HOMOLOG 1-RELATED"/>
    <property type="match status" value="1"/>
</dbReference>
<dbReference type="Gene3D" id="2.60.40.10">
    <property type="entry name" value="Immunoglobulins"/>
    <property type="match status" value="3"/>
</dbReference>
<dbReference type="PROSITE" id="PS00109">
    <property type="entry name" value="PROTEIN_KINASE_TYR"/>
    <property type="match status" value="1"/>
</dbReference>
<keyword evidence="13" id="KW-0829">Tyrosine-protein kinase</keyword>
<dbReference type="Proteomes" id="UP001159428">
    <property type="component" value="Unassembled WGS sequence"/>
</dbReference>
<keyword evidence="14" id="KW-1015">Disulfide bond</keyword>
<evidence type="ECO:0000256" key="6">
    <source>
        <dbReference type="ARBA" id="ARBA00022729"/>
    </source>
</evidence>
<dbReference type="PROSITE" id="PS50011">
    <property type="entry name" value="PROTEIN_KINASE_DOM"/>
    <property type="match status" value="1"/>
</dbReference>
<reference evidence="25 26" key="1">
    <citation type="submission" date="2022-05" db="EMBL/GenBank/DDBJ databases">
        <authorList>
            <consortium name="Genoscope - CEA"/>
            <person name="William W."/>
        </authorList>
    </citation>
    <scope>NUCLEOTIDE SEQUENCE [LARGE SCALE GENOMIC DNA]</scope>
</reference>
<comment type="catalytic activity">
    <reaction evidence="18">
        <text>L-tyrosyl-[protein] + ATP = O-phospho-L-tyrosyl-[protein] + ADP + H(+)</text>
        <dbReference type="Rhea" id="RHEA:10596"/>
        <dbReference type="Rhea" id="RHEA-COMP:10136"/>
        <dbReference type="Rhea" id="RHEA-COMP:20101"/>
        <dbReference type="ChEBI" id="CHEBI:15378"/>
        <dbReference type="ChEBI" id="CHEBI:30616"/>
        <dbReference type="ChEBI" id="CHEBI:46858"/>
        <dbReference type="ChEBI" id="CHEBI:61978"/>
        <dbReference type="ChEBI" id="CHEBI:456216"/>
        <dbReference type="EC" id="2.7.10.1"/>
    </reaction>
</comment>
<keyword evidence="3" id="KW-0597">Phosphoprotein</keyword>
<dbReference type="Gene3D" id="1.10.510.10">
    <property type="entry name" value="Transferase(Phosphotransferase) domain 1"/>
    <property type="match status" value="1"/>
</dbReference>
<dbReference type="Pfam" id="PF07714">
    <property type="entry name" value="PK_Tyr_Ser-Thr"/>
    <property type="match status" value="1"/>
</dbReference>
<dbReference type="GO" id="GO:0043235">
    <property type="term" value="C:receptor complex"/>
    <property type="evidence" value="ECO:0007669"/>
    <property type="project" value="TreeGrafter"/>
</dbReference>
<keyword evidence="9" id="KW-0418">Kinase</keyword>
<dbReference type="Gene3D" id="3.30.200.20">
    <property type="entry name" value="Phosphorylase Kinase, domain 1"/>
    <property type="match status" value="1"/>
</dbReference>
<sequence>MVLAFRRRSGFLTVFILAGISAIESQQSGVAPDLRQSSPPRVVKPVGQEEVKLVCYVKYAQNYTWYKNHKKIHQPADRYVVKTPRYLRITDVLKSDSGTFVCIASNKYGTVNCTIRLIVEDPTVSPTNVSGAVKPHFLYPDKMAKVTAKLEYMEGDKFQLLCDAKGTPTPTVTWYRGKEIYRGSRSDETITPGRYHYIIYFNGVDVKDAGNYTCVVKNSYGTLTHSYVFDVKEKIRSFPQILSIWEQKKPEYAGTDLQMHAIVLSKDENTKFFWYFSKSFFPDETNLGTLINQTLSESRLETPLSSGVSWLKWKVVLNLKNLSVADSGSYSCQAENIVGTVQRQTPLNVTTRPITPSPSGTPSVTTRPDTESAAPVSDVSGPPPILSPLEITLFGVGAFIFILLLIICAVVYCVRLRKRKKGRNLDVKYDAVTEGAVIEPQRFVPRTASVSSTASALSLMRQRSFRSRLESRLTQVSDIEVPYEEAWEIDRFSLVLSDILGEGAFGRVIRADALGLGCTVAVKMLKEDATDQELMDLVSEMKVMKTIGKHKNIINLLGVCTQEGPLFVVVEFAAHGNLRQFLQERRPGLEYHNEADSLSPEQLTLQDLMSYCYQVAKGMEFLSSRKCIHRDLAARNILVAQDYVIKIADFGLARNVRDDDYYRKTTDGRLPVKWMALEALIDRVYTTKSDVWSFGVLVWEIVTFGGSPYPGIPVENLYGLLKSGYRMKRPINCDRELYQLMLNCWNEFADKRPTFPELVHEFDQMISMLSDKEYLDLQPPLVSPLTPKTPSSSEEDNVFGSSEHVSKSSNSLNCDDGEGYQDDVHDEEHTPDSDGYADIRHNLDSEPFLATGESKTSLASHSSSLFAKRKLDQLNGSIVSLSSQLSKQFRGTGENEDDSKEENIGLLDEDLDQASDDAFEVNDPKAAREESSDKCASEKLGNSVTMETDAPSRQVDPSVLIHKRQQEKKTPQRRPSQQTEV</sequence>
<dbReference type="InterPro" id="IPR007110">
    <property type="entry name" value="Ig-like_dom"/>
</dbReference>
<evidence type="ECO:0000256" key="9">
    <source>
        <dbReference type="ARBA" id="ARBA00022777"/>
    </source>
</evidence>
<dbReference type="InterPro" id="IPR013783">
    <property type="entry name" value="Ig-like_fold"/>
</dbReference>
<dbReference type="InterPro" id="IPR008266">
    <property type="entry name" value="Tyr_kinase_AS"/>
</dbReference>
<feature type="region of interest" description="Disordered" evidence="20">
    <location>
        <begin position="349"/>
        <end position="379"/>
    </location>
</feature>
<feature type="region of interest" description="Disordered" evidence="20">
    <location>
        <begin position="780"/>
        <end position="840"/>
    </location>
</feature>
<dbReference type="SUPFAM" id="SSF56112">
    <property type="entry name" value="Protein kinase-like (PK-like)"/>
    <property type="match status" value="1"/>
</dbReference>
<dbReference type="AlphaFoldDB" id="A0AAU9WRU5"/>
<organism evidence="25 26">
    <name type="scientific">Pocillopora meandrina</name>
    <dbReference type="NCBI Taxonomy" id="46732"/>
    <lineage>
        <taxon>Eukaryota</taxon>
        <taxon>Metazoa</taxon>
        <taxon>Cnidaria</taxon>
        <taxon>Anthozoa</taxon>
        <taxon>Hexacorallia</taxon>
        <taxon>Scleractinia</taxon>
        <taxon>Astrocoeniina</taxon>
        <taxon>Pocilloporidae</taxon>
        <taxon>Pocillopora</taxon>
    </lineage>
</organism>
<keyword evidence="7" id="KW-0677">Repeat</keyword>
<dbReference type="Pfam" id="PF07679">
    <property type="entry name" value="I-set"/>
    <property type="match status" value="2"/>
</dbReference>
<comment type="subcellular location">
    <subcellularLocation>
        <location evidence="1">Membrane</location>
        <topology evidence="1">Single-pass membrane protein</topology>
    </subcellularLocation>
</comment>
<keyword evidence="8 19" id="KW-0547">Nucleotide-binding</keyword>
<dbReference type="GO" id="GO:0005886">
    <property type="term" value="C:plasma membrane"/>
    <property type="evidence" value="ECO:0007669"/>
    <property type="project" value="TreeGrafter"/>
</dbReference>
<evidence type="ECO:0000259" key="24">
    <source>
        <dbReference type="PROSITE" id="PS50835"/>
    </source>
</evidence>
<evidence type="ECO:0000256" key="17">
    <source>
        <dbReference type="ARBA" id="ARBA00023319"/>
    </source>
</evidence>
<gene>
    <name evidence="25" type="ORF">PMEA_00009584</name>
</gene>
<dbReference type="PANTHER" id="PTHR24416">
    <property type="entry name" value="TYROSINE-PROTEIN KINASE RECEPTOR"/>
    <property type="match status" value="1"/>
</dbReference>
<keyword evidence="17" id="KW-0393">Immunoglobulin domain</keyword>
<proteinExistence type="predicted"/>
<evidence type="ECO:0000256" key="4">
    <source>
        <dbReference type="ARBA" id="ARBA00022679"/>
    </source>
</evidence>
<dbReference type="InterPro" id="IPR050122">
    <property type="entry name" value="RTK"/>
</dbReference>
<keyword evidence="6 22" id="KW-0732">Signal</keyword>
<comment type="caution">
    <text evidence="25">The sequence shown here is derived from an EMBL/GenBank/DDBJ whole genome shotgun (WGS) entry which is preliminary data.</text>
</comment>
<feature type="compositionally biased region" description="Basic and acidic residues" evidence="20">
    <location>
        <begin position="922"/>
        <end position="937"/>
    </location>
</feature>
<evidence type="ECO:0000256" key="15">
    <source>
        <dbReference type="ARBA" id="ARBA00023170"/>
    </source>
</evidence>
<keyword evidence="16" id="KW-0325">Glycoprotein</keyword>
<keyword evidence="5 21" id="KW-0812">Transmembrane</keyword>
<dbReference type="InterPro" id="IPR003598">
    <property type="entry name" value="Ig_sub2"/>
</dbReference>
<evidence type="ECO:0000256" key="13">
    <source>
        <dbReference type="ARBA" id="ARBA00023137"/>
    </source>
</evidence>
<dbReference type="InterPro" id="IPR011009">
    <property type="entry name" value="Kinase-like_dom_sf"/>
</dbReference>
<evidence type="ECO:0000256" key="1">
    <source>
        <dbReference type="ARBA" id="ARBA00004167"/>
    </source>
</evidence>
<evidence type="ECO:0000256" key="8">
    <source>
        <dbReference type="ARBA" id="ARBA00022741"/>
    </source>
</evidence>
<dbReference type="SUPFAM" id="SSF48726">
    <property type="entry name" value="Immunoglobulin"/>
    <property type="match status" value="3"/>
</dbReference>
<dbReference type="GO" id="GO:0007169">
    <property type="term" value="P:cell surface receptor protein tyrosine kinase signaling pathway"/>
    <property type="evidence" value="ECO:0007669"/>
    <property type="project" value="TreeGrafter"/>
</dbReference>
<evidence type="ECO:0000256" key="2">
    <source>
        <dbReference type="ARBA" id="ARBA00011902"/>
    </source>
</evidence>
<feature type="domain" description="Ig-like" evidence="24">
    <location>
        <begin position="140"/>
        <end position="230"/>
    </location>
</feature>
<keyword evidence="12 21" id="KW-0472">Membrane</keyword>
<dbReference type="PRINTS" id="PR00109">
    <property type="entry name" value="TYRKINASE"/>
</dbReference>
<feature type="transmembrane region" description="Helical" evidence="21">
    <location>
        <begin position="391"/>
        <end position="414"/>
    </location>
</feature>
<feature type="binding site" evidence="19">
    <location>
        <position position="523"/>
    </location>
    <ligand>
        <name>ATP</name>
        <dbReference type="ChEBI" id="CHEBI:30616"/>
    </ligand>
</feature>